<organism evidence="1 2">
    <name type="scientific">Pseudomonas umsongensis</name>
    <dbReference type="NCBI Taxonomy" id="198618"/>
    <lineage>
        <taxon>Bacteria</taxon>
        <taxon>Pseudomonadati</taxon>
        <taxon>Pseudomonadota</taxon>
        <taxon>Gammaproteobacteria</taxon>
        <taxon>Pseudomonadales</taxon>
        <taxon>Pseudomonadaceae</taxon>
        <taxon>Pseudomonas</taxon>
    </lineage>
</organism>
<protein>
    <submittedName>
        <fullName evidence="1">Uncharacterized protein</fullName>
    </submittedName>
</protein>
<evidence type="ECO:0000313" key="2">
    <source>
        <dbReference type="Proteomes" id="UP000501367"/>
    </source>
</evidence>
<dbReference type="AlphaFoldDB" id="A0AAE7DE23"/>
<evidence type="ECO:0000313" key="1">
    <source>
        <dbReference type="EMBL" id="QJC78896.1"/>
    </source>
</evidence>
<dbReference type="KEGG" id="pum:HGP31_11435"/>
<reference evidence="1 2" key="1">
    <citation type="submission" date="2020-04" db="EMBL/GenBank/DDBJ databases">
        <authorList>
            <person name="Yao Y."/>
            <person name="He Z."/>
        </authorList>
    </citation>
    <scope>NUCLEOTIDE SEQUENCE [LARGE SCALE GENOMIC DNA]</scope>
    <source>
        <strain evidence="1 2">CY-1</strain>
    </source>
</reference>
<dbReference type="GeneID" id="72194195"/>
<dbReference type="EMBL" id="CP051487">
    <property type="protein sequence ID" value="QJC78896.1"/>
    <property type="molecule type" value="Genomic_DNA"/>
</dbReference>
<dbReference type="RefSeq" id="WP_168757721.1">
    <property type="nucleotide sequence ID" value="NZ_CP051487.1"/>
</dbReference>
<proteinExistence type="predicted"/>
<accession>A0AAE7DE23</accession>
<gene>
    <name evidence="1" type="ORF">HGP31_11435</name>
</gene>
<sequence length="100" mass="10906">MAKEKVIQLVEPAEFGKQSFTEVTVTRKLKYLRGHALRITSDGKGSGGVDMDFATLIDLAAKMVGQPTAMIEELSEDDQAVLIQEARDFLLKHLGGGSQE</sequence>
<dbReference type="Proteomes" id="UP000501367">
    <property type="component" value="Chromosome"/>
</dbReference>
<name>A0AAE7DE23_9PSED</name>